<keyword evidence="7" id="KW-1133">Transmembrane helix</keyword>
<name>A0AAV5IJH8_9ROSI</name>
<dbReference type="EMBL" id="BPVZ01000012">
    <property type="protein sequence ID" value="GKU97784.1"/>
    <property type="molecule type" value="Genomic_DNA"/>
</dbReference>
<dbReference type="AlphaFoldDB" id="A0AAV5IJH8"/>
<comment type="subcellular location">
    <subcellularLocation>
        <location evidence="1">Endosome membrane</location>
        <topology evidence="1">Multi-pass membrane protein</topology>
    </subcellularLocation>
    <subcellularLocation>
        <location evidence="2">Golgi apparatus membrane</location>
        <topology evidence="2">Multi-pass membrane protein</topology>
    </subcellularLocation>
</comment>
<accession>A0AAV5IJH8</accession>
<evidence type="ECO:0000256" key="1">
    <source>
        <dbReference type="ARBA" id="ARBA00004337"/>
    </source>
</evidence>
<protein>
    <recommendedName>
        <fullName evidence="10">Transmembrane 9 superfamily member</fullName>
    </recommendedName>
</protein>
<evidence type="ECO:0000256" key="10">
    <source>
        <dbReference type="RuleBase" id="RU363079"/>
    </source>
</evidence>
<evidence type="ECO:0000256" key="7">
    <source>
        <dbReference type="ARBA" id="ARBA00022989"/>
    </source>
</evidence>
<comment type="caution">
    <text evidence="11">The sequence shown here is derived from an EMBL/GenBank/DDBJ whole genome shotgun (WGS) entry which is preliminary data.</text>
</comment>
<keyword evidence="12" id="KW-1185">Reference proteome</keyword>
<evidence type="ECO:0000256" key="8">
    <source>
        <dbReference type="ARBA" id="ARBA00023034"/>
    </source>
</evidence>
<dbReference type="Proteomes" id="UP001054252">
    <property type="component" value="Unassembled WGS sequence"/>
</dbReference>
<organism evidence="11 12">
    <name type="scientific">Rubroshorea leprosula</name>
    <dbReference type="NCBI Taxonomy" id="152421"/>
    <lineage>
        <taxon>Eukaryota</taxon>
        <taxon>Viridiplantae</taxon>
        <taxon>Streptophyta</taxon>
        <taxon>Embryophyta</taxon>
        <taxon>Tracheophyta</taxon>
        <taxon>Spermatophyta</taxon>
        <taxon>Magnoliopsida</taxon>
        <taxon>eudicotyledons</taxon>
        <taxon>Gunneridae</taxon>
        <taxon>Pentapetalae</taxon>
        <taxon>rosids</taxon>
        <taxon>malvids</taxon>
        <taxon>Malvales</taxon>
        <taxon>Dipterocarpaceae</taxon>
        <taxon>Rubroshorea</taxon>
    </lineage>
</organism>
<dbReference type="PANTHER" id="PTHR10766:SF163">
    <property type="entry name" value="TRANSMEMBRANE 9 SUPERFAMILY MEMBER 12"/>
    <property type="match status" value="1"/>
</dbReference>
<keyword evidence="5" id="KW-0732">Signal</keyword>
<evidence type="ECO:0000256" key="9">
    <source>
        <dbReference type="ARBA" id="ARBA00023136"/>
    </source>
</evidence>
<dbReference type="PANTHER" id="PTHR10766">
    <property type="entry name" value="TRANSMEMBRANE 9 SUPERFAMILY PROTEIN"/>
    <property type="match status" value="1"/>
</dbReference>
<keyword evidence="9" id="KW-0472">Membrane</keyword>
<dbReference type="GO" id="GO:0010008">
    <property type="term" value="C:endosome membrane"/>
    <property type="evidence" value="ECO:0007669"/>
    <property type="project" value="UniProtKB-SubCell"/>
</dbReference>
<evidence type="ECO:0000313" key="11">
    <source>
        <dbReference type="EMBL" id="GKU97784.1"/>
    </source>
</evidence>
<evidence type="ECO:0000256" key="4">
    <source>
        <dbReference type="ARBA" id="ARBA00022692"/>
    </source>
</evidence>
<evidence type="ECO:0000313" key="12">
    <source>
        <dbReference type="Proteomes" id="UP001054252"/>
    </source>
</evidence>
<evidence type="ECO:0000256" key="2">
    <source>
        <dbReference type="ARBA" id="ARBA00004653"/>
    </source>
</evidence>
<gene>
    <name evidence="11" type="ORF">SLEP1_g10875</name>
</gene>
<dbReference type="GO" id="GO:0000139">
    <property type="term" value="C:Golgi membrane"/>
    <property type="evidence" value="ECO:0007669"/>
    <property type="project" value="UniProtKB-SubCell"/>
</dbReference>
<comment type="similarity">
    <text evidence="3 10">Belongs to the nonaspanin (TM9SF) (TC 9.A.2) family.</text>
</comment>
<dbReference type="InterPro" id="IPR004240">
    <property type="entry name" value="EMP70"/>
</dbReference>
<dbReference type="GO" id="GO:0072657">
    <property type="term" value="P:protein localization to membrane"/>
    <property type="evidence" value="ECO:0007669"/>
    <property type="project" value="TreeGrafter"/>
</dbReference>
<sequence>MGDQIDNSPYWFRMNVNESVYLCTTNPLSENEVKLLKQRTRDLYRVNMILDNLPAMRFANQNSLQTTSTESWRTGFPVGRGRFGFISESDNKKPPGYEIVGFEVVPCSVKDDPNAMTKLKIYDNVPSMNCPLELEKSQIIREQERISFTYEVEFVKSDIRWPSRWDA</sequence>
<keyword evidence="4" id="KW-0812">Transmembrane</keyword>
<reference evidence="11 12" key="1">
    <citation type="journal article" date="2021" name="Commun. Biol.">
        <title>The genome of Shorea leprosula (Dipterocarpaceae) highlights the ecological relevance of drought in aseasonal tropical rainforests.</title>
        <authorList>
            <person name="Ng K.K.S."/>
            <person name="Kobayashi M.J."/>
            <person name="Fawcett J.A."/>
            <person name="Hatakeyama M."/>
            <person name="Paape T."/>
            <person name="Ng C.H."/>
            <person name="Ang C.C."/>
            <person name="Tnah L.H."/>
            <person name="Lee C.T."/>
            <person name="Nishiyama T."/>
            <person name="Sese J."/>
            <person name="O'Brien M.J."/>
            <person name="Copetti D."/>
            <person name="Mohd Noor M.I."/>
            <person name="Ong R.C."/>
            <person name="Putra M."/>
            <person name="Sireger I.Z."/>
            <person name="Indrioko S."/>
            <person name="Kosugi Y."/>
            <person name="Izuno A."/>
            <person name="Isagi Y."/>
            <person name="Lee S.L."/>
            <person name="Shimizu K.K."/>
        </authorList>
    </citation>
    <scope>NUCLEOTIDE SEQUENCE [LARGE SCALE GENOMIC DNA]</scope>
    <source>
        <strain evidence="11">214</strain>
    </source>
</reference>
<evidence type="ECO:0000256" key="3">
    <source>
        <dbReference type="ARBA" id="ARBA00005227"/>
    </source>
</evidence>
<evidence type="ECO:0000256" key="6">
    <source>
        <dbReference type="ARBA" id="ARBA00022753"/>
    </source>
</evidence>
<proteinExistence type="inferred from homology"/>
<keyword evidence="6" id="KW-0967">Endosome</keyword>
<keyword evidence="8" id="KW-0333">Golgi apparatus</keyword>
<dbReference type="Pfam" id="PF02990">
    <property type="entry name" value="EMP70"/>
    <property type="match status" value="1"/>
</dbReference>
<evidence type="ECO:0000256" key="5">
    <source>
        <dbReference type="ARBA" id="ARBA00022729"/>
    </source>
</evidence>